<dbReference type="GeneID" id="100897875"/>
<reference evidence="4" key="1">
    <citation type="submission" date="2025-08" db="UniProtKB">
        <authorList>
            <consortium name="RefSeq"/>
        </authorList>
    </citation>
    <scope>IDENTIFICATION</scope>
</reference>
<gene>
    <name evidence="4" type="primary">LOC100897875</name>
</gene>
<dbReference type="RefSeq" id="XP_018493836.1">
    <property type="nucleotide sequence ID" value="XM_018638320.1"/>
</dbReference>
<proteinExistence type="predicted"/>
<name>A0AAJ7L2S1_9ACAR</name>
<accession>A0AAJ7L2S1</accession>
<dbReference type="InterPro" id="IPR000618">
    <property type="entry name" value="Insect_cuticle"/>
</dbReference>
<dbReference type="Gene3D" id="3.10.50.10">
    <property type="match status" value="1"/>
</dbReference>
<dbReference type="InterPro" id="IPR029070">
    <property type="entry name" value="Chitinase_insertion_sf"/>
</dbReference>
<protein>
    <submittedName>
        <fullName evidence="4">Cuticle protein 16.8-like</fullName>
    </submittedName>
</protein>
<feature type="chain" id="PRO_5042466945" evidence="2">
    <location>
        <begin position="19"/>
        <end position="172"/>
    </location>
</feature>
<dbReference type="GO" id="GO:0008010">
    <property type="term" value="F:structural constituent of chitin-based larval cuticle"/>
    <property type="evidence" value="ECO:0007669"/>
    <property type="project" value="TreeGrafter"/>
</dbReference>
<dbReference type="PRINTS" id="PR00947">
    <property type="entry name" value="CUTICLE"/>
</dbReference>
<keyword evidence="3" id="KW-1185">Reference proteome</keyword>
<keyword evidence="2" id="KW-0732">Signal</keyword>
<dbReference type="PROSITE" id="PS51155">
    <property type="entry name" value="CHIT_BIND_RR_2"/>
    <property type="match status" value="1"/>
</dbReference>
<evidence type="ECO:0000256" key="1">
    <source>
        <dbReference type="PROSITE-ProRule" id="PRU00497"/>
    </source>
</evidence>
<dbReference type="AlphaFoldDB" id="A0AAJ7L2S1"/>
<keyword evidence="1" id="KW-0193">Cuticle</keyword>
<dbReference type="Pfam" id="PF00379">
    <property type="entry name" value="Chitin_bind_4"/>
    <property type="match status" value="1"/>
</dbReference>
<dbReference type="GO" id="GO:0062129">
    <property type="term" value="C:chitin-based extracellular matrix"/>
    <property type="evidence" value="ECO:0007669"/>
    <property type="project" value="TreeGrafter"/>
</dbReference>
<evidence type="ECO:0000313" key="3">
    <source>
        <dbReference type="Proteomes" id="UP000694867"/>
    </source>
</evidence>
<evidence type="ECO:0000256" key="2">
    <source>
        <dbReference type="SAM" id="SignalP"/>
    </source>
</evidence>
<dbReference type="PANTHER" id="PTHR10380">
    <property type="entry name" value="CUTICLE PROTEIN"/>
    <property type="match status" value="1"/>
</dbReference>
<dbReference type="InterPro" id="IPR050468">
    <property type="entry name" value="Cuticle_Struct_Prot"/>
</dbReference>
<organism evidence="3 4">
    <name type="scientific">Galendromus occidentalis</name>
    <name type="common">western predatory mite</name>
    <dbReference type="NCBI Taxonomy" id="34638"/>
    <lineage>
        <taxon>Eukaryota</taxon>
        <taxon>Metazoa</taxon>
        <taxon>Ecdysozoa</taxon>
        <taxon>Arthropoda</taxon>
        <taxon>Chelicerata</taxon>
        <taxon>Arachnida</taxon>
        <taxon>Acari</taxon>
        <taxon>Parasitiformes</taxon>
        <taxon>Mesostigmata</taxon>
        <taxon>Gamasina</taxon>
        <taxon>Phytoseioidea</taxon>
        <taxon>Phytoseiidae</taxon>
        <taxon>Typhlodrominae</taxon>
        <taxon>Galendromus</taxon>
    </lineage>
</organism>
<sequence length="172" mass="19430">MWKLLILGVLTSLVAVDAQRYRHAYRRRIGFQRPETLAYASTIRDGGSDSLYPPQPYQFGFNTVDEFGTKMTRHEESDAQNRKKGSYSFTDAYGITRRVDYVADEHGFRATVNTNEPGTAPSQPASTIINAPAQPALRAASSYLAPVQRAPAGIYRTPYRRQRAYRGYYHLS</sequence>
<dbReference type="Proteomes" id="UP000694867">
    <property type="component" value="Unplaced"/>
</dbReference>
<evidence type="ECO:0000313" key="4">
    <source>
        <dbReference type="RefSeq" id="XP_018493836.1"/>
    </source>
</evidence>
<feature type="signal peptide" evidence="2">
    <location>
        <begin position="1"/>
        <end position="18"/>
    </location>
</feature>
<dbReference type="KEGG" id="goe:100897875"/>